<dbReference type="GO" id="GO:0022857">
    <property type="term" value="F:transmembrane transporter activity"/>
    <property type="evidence" value="ECO:0007669"/>
    <property type="project" value="InterPro"/>
</dbReference>
<organism evidence="7 8">
    <name type="scientific">Pseudallescheria apiosperma</name>
    <name type="common">Scedosporium apiospermum</name>
    <dbReference type="NCBI Taxonomy" id="563466"/>
    <lineage>
        <taxon>Eukaryota</taxon>
        <taxon>Fungi</taxon>
        <taxon>Dikarya</taxon>
        <taxon>Ascomycota</taxon>
        <taxon>Pezizomycotina</taxon>
        <taxon>Sordariomycetes</taxon>
        <taxon>Hypocreomycetidae</taxon>
        <taxon>Microascales</taxon>
        <taxon>Microascaceae</taxon>
        <taxon>Scedosporium</taxon>
    </lineage>
</organism>
<dbReference type="GO" id="GO:0005886">
    <property type="term" value="C:plasma membrane"/>
    <property type="evidence" value="ECO:0007669"/>
    <property type="project" value="TreeGrafter"/>
</dbReference>
<evidence type="ECO:0000256" key="2">
    <source>
        <dbReference type="ARBA" id="ARBA00022692"/>
    </source>
</evidence>
<feature type="transmembrane region" description="Helical" evidence="5">
    <location>
        <begin position="230"/>
        <end position="250"/>
    </location>
</feature>
<keyword evidence="8" id="KW-1185">Reference proteome</keyword>
<dbReference type="AlphaFoldDB" id="A0A084G516"/>
<reference evidence="7 8" key="1">
    <citation type="journal article" date="2014" name="Genome Announc.">
        <title>Draft genome sequence of the pathogenic fungus Scedosporium apiospermum.</title>
        <authorList>
            <person name="Vandeputte P."/>
            <person name="Ghamrawi S."/>
            <person name="Rechenmann M."/>
            <person name="Iltis A."/>
            <person name="Giraud S."/>
            <person name="Fleury M."/>
            <person name="Thornton C."/>
            <person name="Delhaes L."/>
            <person name="Meyer W."/>
            <person name="Papon N."/>
            <person name="Bouchara J.P."/>
        </authorList>
    </citation>
    <scope>NUCLEOTIDE SEQUENCE [LARGE SCALE GENOMIC DNA]</scope>
    <source>
        <strain evidence="7 8">IHEM 14462</strain>
    </source>
</reference>
<sequence length="557" mass="59069">MSSEKPPGSRGSSPAQSVDIAPVTAFKPTRDFVLAFCSMLMVVLAVAFEATTLAVALPLMSSDLGGTALQAFWSGTGFLLASAVFQPTIAGLSAVFGRSNLIYVTSLLFAIGSLIAALANNFPVIVAGRVIQGAGGGGIIALTEVIVTDLVPLADRGRWFAILSAVWSVGTVAGPLIGAGFAQNVSWRWIFWINLPIIAIGAAMVFFFLKQAKLPGHMVEKLKRFDWTGAVLFTVGSGSFLFGISSGGVMYEWDSWQVLLSILMGVAVLGGFALWEARFATGLGVELLVPAKLFDNWSIISSYIQAVLHGAILWSLIYFLILYYQAILFYSPITSAVATLPETLTVAPSGMVVGIVTAITGRYRWALWSGWVITTLGAGLLYLLDAQTSVAQWIFLNIPVGIGTGMLFPGLALSIQASCAPLLNAEAAAFFSFARTFGQSIGVAVSGVLFQNVFKTKLEDLPAFADKALELSRDATIVVGVIKGMDPSQMKDDLIGAYNDSLKVVWIMLTALAGVSMLLGFTVKSFSLQREHVTKQGLVTNEKVSDVEADAGNGAKA</sequence>
<feature type="transmembrane region" description="Helical" evidence="5">
    <location>
        <begin position="327"/>
        <end position="353"/>
    </location>
</feature>
<dbReference type="Gene3D" id="1.20.1720.10">
    <property type="entry name" value="Multidrug resistance protein D"/>
    <property type="match status" value="1"/>
</dbReference>
<evidence type="ECO:0000256" key="1">
    <source>
        <dbReference type="ARBA" id="ARBA00004141"/>
    </source>
</evidence>
<dbReference type="Proteomes" id="UP000028545">
    <property type="component" value="Unassembled WGS sequence"/>
</dbReference>
<dbReference type="Gene3D" id="1.20.1250.20">
    <property type="entry name" value="MFS general substrate transporter like domains"/>
    <property type="match status" value="1"/>
</dbReference>
<feature type="transmembrane region" description="Helical" evidence="5">
    <location>
        <begin position="296"/>
        <end position="321"/>
    </location>
</feature>
<dbReference type="VEuPathDB" id="FungiDB:SAPIO_CDS5618"/>
<dbReference type="Pfam" id="PF07690">
    <property type="entry name" value="MFS_1"/>
    <property type="match status" value="1"/>
</dbReference>
<accession>A0A084G516</accession>
<evidence type="ECO:0000313" key="7">
    <source>
        <dbReference type="EMBL" id="KEZ42428.1"/>
    </source>
</evidence>
<keyword evidence="4 5" id="KW-0472">Membrane</keyword>
<dbReference type="PANTHER" id="PTHR23501:SF59">
    <property type="entry name" value="MAJOR FACILITATOR SUPERFAMILY (MFS) PROFILE DOMAIN-CONTAINING PROTEIN-RELATED"/>
    <property type="match status" value="1"/>
</dbReference>
<evidence type="ECO:0000256" key="4">
    <source>
        <dbReference type="ARBA" id="ARBA00023136"/>
    </source>
</evidence>
<dbReference type="HOGENOM" id="CLU_000960_22_0_1"/>
<feature type="domain" description="Major facilitator superfamily (MFS) profile" evidence="6">
    <location>
        <begin position="35"/>
        <end position="528"/>
    </location>
</feature>
<name>A0A084G516_PSEDA</name>
<feature type="transmembrane region" description="Helical" evidence="5">
    <location>
        <begin position="256"/>
        <end position="275"/>
    </location>
</feature>
<evidence type="ECO:0000256" key="3">
    <source>
        <dbReference type="ARBA" id="ARBA00022989"/>
    </source>
</evidence>
<gene>
    <name evidence="7" type="ORF">SAPIO_CDS5618</name>
</gene>
<dbReference type="PROSITE" id="PS50850">
    <property type="entry name" value="MFS"/>
    <property type="match status" value="1"/>
</dbReference>
<keyword evidence="3 5" id="KW-1133">Transmembrane helix</keyword>
<comment type="subcellular location">
    <subcellularLocation>
        <location evidence="1">Membrane</location>
        <topology evidence="1">Multi-pass membrane protein</topology>
    </subcellularLocation>
</comment>
<comment type="caution">
    <text evidence="7">The sequence shown here is derived from an EMBL/GenBank/DDBJ whole genome shotgun (WGS) entry which is preliminary data.</text>
</comment>
<dbReference type="OMA" id="NLFHDPR"/>
<feature type="transmembrane region" description="Helical" evidence="5">
    <location>
        <begin position="189"/>
        <end position="209"/>
    </location>
</feature>
<feature type="transmembrane region" description="Helical" evidence="5">
    <location>
        <begin position="32"/>
        <end position="59"/>
    </location>
</feature>
<feature type="transmembrane region" description="Helical" evidence="5">
    <location>
        <begin position="101"/>
        <end position="119"/>
    </location>
</feature>
<feature type="transmembrane region" description="Helical" evidence="5">
    <location>
        <begin position="365"/>
        <end position="384"/>
    </location>
</feature>
<dbReference type="SUPFAM" id="SSF103473">
    <property type="entry name" value="MFS general substrate transporter"/>
    <property type="match status" value="2"/>
</dbReference>
<feature type="transmembrane region" description="Helical" evidence="5">
    <location>
        <begin position="504"/>
        <end position="523"/>
    </location>
</feature>
<dbReference type="KEGG" id="sapo:SAPIO_CDS5618"/>
<dbReference type="PANTHER" id="PTHR23501">
    <property type="entry name" value="MAJOR FACILITATOR SUPERFAMILY"/>
    <property type="match status" value="1"/>
</dbReference>
<dbReference type="InterPro" id="IPR020846">
    <property type="entry name" value="MFS_dom"/>
</dbReference>
<evidence type="ECO:0000313" key="8">
    <source>
        <dbReference type="Proteomes" id="UP000028545"/>
    </source>
</evidence>
<protein>
    <submittedName>
        <fullName evidence="7">Major facilitator superfamily transporter</fullName>
    </submittedName>
</protein>
<feature type="transmembrane region" description="Helical" evidence="5">
    <location>
        <begin position="427"/>
        <end position="450"/>
    </location>
</feature>
<dbReference type="GeneID" id="27724690"/>
<dbReference type="EMBL" id="JOWA01000099">
    <property type="protein sequence ID" value="KEZ42428.1"/>
    <property type="molecule type" value="Genomic_DNA"/>
</dbReference>
<dbReference type="RefSeq" id="XP_016642227.1">
    <property type="nucleotide sequence ID" value="XM_016787912.1"/>
</dbReference>
<evidence type="ECO:0000259" key="6">
    <source>
        <dbReference type="PROSITE" id="PS50850"/>
    </source>
</evidence>
<feature type="transmembrane region" description="Helical" evidence="5">
    <location>
        <begin position="390"/>
        <end position="415"/>
    </location>
</feature>
<evidence type="ECO:0000256" key="5">
    <source>
        <dbReference type="SAM" id="Phobius"/>
    </source>
</evidence>
<keyword evidence="2 5" id="KW-0812">Transmembrane</keyword>
<dbReference type="InterPro" id="IPR036259">
    <property type="entry name" value="MFS_trans_sf"/>
</dbReference>
<dbReference type="InterPro" id="IPR011701">
    <property type="entry name" value="MFS"/>
</dbReference>
<feature type="transmembrane region" description="Helical" evidence="5">
    <location>
        <begin position="125"/>
        <end position="147"/>
    </location>
</feature>
<feature type="transmembrane region" description="Helical" evidence="5">
    <location>
        <begin position="71"/>
        <end position="94"/>
    </location>
</feature>
<dbReference type="OrthoDB" id="2351791at2759"/>
<feature type="transmembrane region" description="Helical" evidence="5">
    <location>
        <begin position="159"/>
        <end position="183"/>
    </location>
</feature>
<proteinExistence type="predicted"/>